<feature type="region of interest" description="Disordered" evidence="1">
    <location>
        <begin position="1"/>
        <end position="91"/>
    </location>
</feature>
<evidence type="ECO:0000256" key="1">
    <source>
        <dbReference type="SAM" id="MobiDB-lite"/>
    </source>
</evidence>
<feature type="compositionally biased region" description="Basic residues" evidence="1">
    <location>
        <begin position="13"/>
        <end position="22"/>
    </location>
</feature>
<dbReference type="OrthoDB" id="3539922at2759"/>
<proteinExistence type="predicted"/>
<dbReference type="EMBL" id="JAGPXF010000009">
    <property type="protein sequence ID" value="KAH7230978.1"/>
    <property type="molecule type" value="Genomic_DNA"/>
</dbReference>
<organism evidence="2 3">
    <name type="scientific">Fusarium tricinctum</name>
    <dbReference type="NCBI Taxonomy" id="61284"/>
    <lineage>
        <taxon>Eukaryota</taxon>
        <taxon>Fungi</taxon>
        <taxon>Dikarya</taxon>
        <taxon>Ascomycota</taxon>
        <taxon>Pezizomycotina</taxon>
        <taxon>Sordariomycetes</taxon>
        <taxon>Hypocreomycetidae</taxon>
        <taxon>Hypocreales</taxon>
        <taxon>Nectriaceae</taxon>
        <taxon>Fusarium</taxon>
        <taxon>Fusarium tricinctum species complex</taxon>
    </lineage>
</organism>
<evidence type="ECO:0000313" key="3">
    <source>
        <dbReference type="Proteomes" id="UP000813427"/>
    </source>
</evidence>
<name>A0A8K0RLX2_9HYPO</name>
<dbReference type="AlphaFoldDB" id="A0A8K0RLX2"/>
<comment type="caution">
    <text evidence="2">The sequence shown here is derived from an EMBL/GenBank/DDBJ whole genome shotgun (WGS) entry which is preliminary data.</text>
</comment>
<gene>
    <name evidence="2" type="ORF">BKA59DRAFT_461285</name>
</gene>
<reference evidence="2" key="1">
    <citation type="journal article" date="2021" name="Nat. Commun.">
        <title>Genetic determinants of endophytism in the Arabidopsis root mycobiome.</title>
        <authorList>
            <person name="Mesny F."/>
            <person name="Miyauchi S."/>
            <person name="Thiergart T."/>
            <person name="Pickel B."/>
            <person name="Atanasova L."/>
            <person name="Karlsson M."/>
            <person name="Huettel B."/>
            <person name="Barry K.W."/>
            <person name="Haridas S."/>
            <person name="Chen C."/>
            <person name="Bauer D."/>
            <person name="Andreopoulos W."/>
            <person name="Pangilinan J."/>
            <person name="LaButti K."/>
            <person name="Riley R."/>
            <person name="Lipzen A."/>
            <person name="Clum A."/>
            <person name="Drula E."/>
            <person name="Henrissat B."/>
            <person name="Kohler A."/>
            <person name="Grigoriev I.V."/>
            <person name="Martin F.M."/>
            <person name="Hacquard S."/>
        </authorList>
    </citation>
    <scope>NUCLEOTIDE SEQUENCE</scope>
    <source>
        <strain evidence="2">MPI-SDFR-AT-0068</strain>
    </source>
</reference>
<keyword evidence="3" id="KW-1185">Reference proteome</keyword>
<accession>A0A8K0RLX2</accession>
<protein>
    <submittedName>
        <fullName evidence="2">Uncharacterized protein</fullName>
    </submittedName>
</protein>
<feature type="compositionally biased region" description="Basic and acidic residues" evidence="1">
    <location>
        <begin position="1"/>
        <end position="12"/>
    </location>
</feature>
<feature type="compositionally biased region" description="Basic and acidic residues" evidence="1">
    <location>
        <begin position="23"/>
        <end position="63"/>
    </location>
</feature>
<evidence type="ECO:0000313" key="2">
    <source>
        <dbReference type="EMBL" id="KAH7230978.1"/>
    </source>
</evidence>
<sequence>MSCLEHRQDQSRRFKQGRRHHHTLDDKSESYHHHVYEKPLGDHATKRNQWPKERRHIGGRESLENLITRPSQTRDHMDTRTPKNRSKSEHALQQGVCAGAEVAFRIRNDRGSWVGEKGIKVASAAMTSATLDLLFATDQKKHPLTHLVVSKVERTIIDRITHIK</sequence>
<feature type="compositionally biased region" description="Basic and acidic residues" evidence="1">
    <location>
        <begin position="72"/>
        <end position="90"/>
    </location>
</feature>
<dbReference type="Proteomes" id="UP000813427">
    <property type="component" value="Unassembled WGS sequence"/>
</dbReference>